<reference evidence="2" key="1">
    <citation type="submission" date="2020-05" db="EMBL/GenBank/DDBJ databases">
        <title>Mycena genomes resolve the evolution of fungal bioluminescence.</title>
        <authorList>
            <person name="Tsai I.J."/>
        </authorList>
    </citation>
    <scope>NUCLEOTIDE SEQUENCE</scope>
    <source>
        <strain evidence="2">171206Taipei</strain>
    </source>
</reference>
<dbReference type="Proteomes" id="UP000636479">
    <property type="component" value="Unassembled WGS sequence"/>
</dbReference>
<organism evidence="2 3">
    <name type="scientific">Mycena indigotica</name>
    <dbReference type="NCBI Taxonomy" id="2126181"/>
    <lineage>
        <taxon>Eukaryota</taxon>
        <taxon>Fungi</taxon>
        <taxon>Dikarya</taxon>
        <taxon>Basidiomycota</taxon>
        <taxon>Agaricomycotina</taxon>
        <taxon>Agaricomycetes</taxon>
        <taxon>Agaricomycetidae</taxon>
        <taxon>Agaricales</taxon>
        <taxon>Marasmiineae</taxon>
        <taxon>Mycenaceae</taxon>
        <taxon>Mycena</taxon>
    </lineage>
</organism>
<feature type="region of interest" description="Disordered" evidence="1">
    <location>
        <begin position="353"/>
        <end position="374"/>
    </location>
</feature>
<dbReference type="RefSeq" id="XP_037214300.1">
    <property type="nucleotide sequence ID" value="XM_037369094.1"/>
</dbReference>
<dbReference type="GeneID" id="59351610"/>
<feature type="compositionally biased region" description="Pro residues" evidence="1">
    <location>
        <begin position="136"/>
        <end position="155"/>
    </location>
</feature>
<evidence type="ECO:0000313" key="2">
    <source>
        <dbReference type="EMBL" id="KAF7291178.1"/>
    </source>
</evidence>
<dbReference type="OrthoDB" id="3045864at2759"/>
<feature type="compositionally biased region" description="Basic and acidic residues" evidence="1">
    <location>
        <begin position="177"/>
        <end position="186"/>
    </location>
</feature>
<feature type="compositionally biased region" description="Low complexity" evidence="1">
    <location>
        <begin position="213"/>
        <end position="230"/>
    </location>
</feature>
<name>A0A8H6S1Y7_9AGAR</name>
<evidence type="ECO:0000256" key="1">
    <source>
        <dbReference type="SAM" id="MobiDB-lite"/>
    </source>
</evidence>
<comment type="caution">
    <text evidence="2">The sequence shown here is derived from an EMBL/GenBank/DDBJ whole genome shotgun (WGS) entry which is preliminary data.</text>
</comment>
<dbReference type="EMBL" id="JACAZF010000013">
    <property type="protein sequence ID" value="KAF7291178.1"/>
    <property type="molecule type" value="Genomic_DNA"/>
</dbReference>
<evidence type="ECO:0000313" key="3">
    <source>
        <dbReference type="Proteomes" id="UP000636479"/>
    </source>
</evidence>
<sequence length="475" mass="51537">MLFSKSLASSQNHNPLSNSPLSQATTTSSATMWRVGALPANFAHGYAEVPGFVPPSKSKRRAAKASRDPSPNTRAKPVLTSLAASQTTLSLHSTESSDTNSTKSSRHDHDRKSLASPITSSLRLLRRSRSSSISHTPPPPVPPIPPVNDQLPPPIKRSNSYKTRSKPAVLVRSRSRPSLDSERHETPVPGHSHTLLNDSAYPPMPTRLQLDIPPSRRSMSRDPSSGSSSSATMTPAVTPVQKTGVAFERTDTVDSTVSSLLEFADPVPVTGMAKAAAKYQSTLGQDIEADVREGNKDWTMEEDRPVKLKRSGSLSKLAKTLGFGVSDMPPPPPRLPLSPPIAAPLAHPPIPMRPSATLPPIRPPRSPARLTKQVGHSRRWSISSFASSTNSENHDSELMTTQSEAHGVSRALPIPQNFFVKDAAVEPERTSAVLRAEYLPSAQIPKSARGADQSWYGEWNRRDIRDVISSLRELR</sequence>
<feature type="compositionally biased region" description="Polar residues" evidence="1">
    <location>
        <begin position="82"/>
        <end position="103"/>
    </location>
</feature>
<keyword evidence="3" id="KW-1185">Reference proteome</keyword>
<proteinExistence type="predicted"/>
<gene>
    <name evidence="2" type="ORF">MIND_01261100</name>
</gene>
<feature type="region of interest" description="Disordered" evidence="1">
    <location>
        <begin position="46"/>
        <end position="243"/>
    </location>
</feature>
<feature type="region of interest" description="Disordered" evidence="1">
    <location>
        <begin position="1"/>
        <end position="28"/>
    </location>
</feature>
<accession>A0A8H6S1Y7</accession>
<dbReference type="AlphaFoldDB" id="A0A8H6S1Y7"/>
<protein>
    <submittedName>
        <fullName evidence="2">Uncharacterized protein</fullName>
    </submittedName>
</protein>